<dbReference type="SUPFAM" id="SSF57716">
    <property type="entry name" value="Glucocorticoid receptor-like (DNA-binding domain)"/>
    <property type="match status" value="1"/>
</dbReference>
<reference evidence="15 16" key="1">
    <citation type="submission" date="2022-01" db="EMBL/GenBank/DDBJ databases">
        <authorList>
            <person name="Xiong W."/>
            <person name="Schranz E."/>
        </authorList>
    </citation>
    <scope>NUCLEOTIDE SEQUENCE [LARGE SCALE GENOMIC DNA]</scope>
</reference>
<evidence type="ECO:0000256" key="3">
    <source>
        <dbReference type="ARBA" id="ARBA00022723"/>
    </source>
</evidence>
<dbReference type="SMART" id="SM00401">
    <property type="entry name" value="ZnF_GATA"/>
    <property type="match status" value="1"/>
</dbReference>
<gene>
    <name evidence="15" type="ORF">LVIROSA_LOCUS23544</name>
</gene>
<evidence type="ECO:0000256" key="11">
    <source>
        <dbReference type="PIRNR" id="PIRNR016992"/>
    </source>
</evidence>
<evidence type="ECO:0000256" key="10">
    <source>
        <dbReference type="ARBA" id="ARBA00023242"/>
    </source>
</evidence>
<dbReference type="PANTHER" id="PTHR45658">
    <property type="entry name" value="GATA TRANSCRIPTION FACTOR"/>
    <property type="match status" value="1"/>
</dbReference>
<evidence type="ECO:0000256" key="13">
    <source>
        <dbReference type="SAM" id="MobiDB-lite"/>
    </source>
</evidence>
<keyword evidence="10 11" id="KW-0539">Nucleus</keyword>
<evidence type="ECO:0000256" key="2">
    <source>
        <dbReference type="ARBA" id="ARBA00005694"/>
    </source>
</evidence>
<feature type="domain" description="GATA-type" evidence="14">
    <location>
        <begin position="245"/>
        <end position="281"/>
    </location>
</feature>
<dbReference type="CDD" id="cd00202">
    <property type="entry name" value="ZnF_GATA"/>
    <property type="match status" value="1"/>
</dbReference>
<evidence type="ECO:0000256" key="4">
    <source>
        <dbReference type="ARBA" id="ARBA00022771"/>
    </source>
</evidence>
<evidence type="ECO:0000256" key="6">
    <source>
        <dbReference type="ARBA" id="ARBA00023015"/>
    </source>
</evidence>
<dbReference type="Gene3D" id="3.30.50.10">
    <property type="entry name" value="Erythroid Transcription Factor GATA-1, subunit A"/>
    <property type="match status" value="1"/>
</dbReference>
<dbReference type="PROSITE" id="PS00344">
    <property type="entry name" value="GATA_ZN_FINGER_1"/>
    <property type="match status" value="1"/>
</dbReference>
<dbReference type="Pfam" id="PF00320">
    <property type="entry name" value="GATA"/>
    <property type="match status" value="1"/>
</dbReference>
<dbReference type="GO" id="GO:0030154">
    <property type="term" value="P:cell differentiation"/>
    <property type="evidence" value="ECO:0007669"/>
    <property type="project" value="TreeGrafter"/>
</dbReference>
<evidence type="ECO:0000256" key="9">
    <source>
        <dbReference type="ARBA" id="ARBA00023163"/>
    </source>
</evidence>
<accession>A0AAU9NHG8</accession>
<dbReference type="PIRSF" id="PIRSF016992">
    <property type="entry name" value="TF_GATA_plant"/>
    <property type="match status" value="1"/>
</dbReference>
<dbReference type="GO" id="GO:0045893">
    <property type="term" value="P:positive regulation of DNA-templated transcription"/>
    <property type="evidence" value="ECO:0007669"/>
    <property type="project" value="InterPro"/>
</dbReference>
<keyword evidence="9 11" id="KW-0804">Transcription</keyword>
<comment type="function">
    <text evidence="11">Transcriptional activator that specifically binds 5'-GATA-3' or 5'-GAT-3' motifs within gene promoters.</text>
</comment>
<dbReference type="FunFam" id="3.30.50.10:FF:000018">
    <property type="entry name" value="GATA transcription factor"/>
    <property type="match status" value="1"/>
</dbReference>
<dbReference type="PANTHER" id="PTHR45658:SF138">
    <property type="entry name" value="GATA TRANSCRIPTION FACTOR"/>
    <property type="match status" value="1"/>
</dbReference>
<feature type="compositionally biased region" description="Basic and acidic residues" evidence="13">
    <location>
        <begin position="308"/>
        <end position="318"/>
    </location>
</feature>
<dbReference type="InterPro" id="IPR000679">
    <property type="entry name" value="Znf_GATA"/>
</dbReference>
<evidence type="ECO:0000256" key="8">
    <source>
        <dbReference type="ARBA" id="ARBA00023159"/>
    </source>
</evidence>
<evidence type="ECO:0000313" key="16">
    <source>
        <dbReference type="Proteomes" id="UP001157418"/>
    </source>
</evidence>
<dbReference type="EMBL" id="CAKMRJ010004445">
    <property type="protein sequence ID" value="CAH1437205.1"/>
    <property type="molecule type" value="Genomic_DNA"/>
</dbReference>
<dbReference type="AlphaFoldDB" id="A0AAU9NHG8"/>
<proteinExistence type="inferred from homology"/>
<evidence type="ECO:0000259" key="14">
    <source>
        <dbReference type="PROSITE" id="PS50114"/>
    </source>
</evidence>
<evidence type="ECO:0000256" key="5">
    <source>
        <dbReference type="ARBA" id="ARBA00022833"/>
    </source>
</evidence>
<keyword evidence="4 12" id="KW-0863">Zinc-finger</keyword>
<keyword evidence="5" id="KW-0862">Zinc</keyword>
<evidence type="ECO:0000256" key="7">
    <source>
        <dbReference type="ARBA" id="ARBA00023125"/>
    </source>
</evidence>
<dbReference type="InterPro" id="IPR051140">
    <property type="entry name" value="GATA_TF"/>
</dbReference>
<dbReference type="GO" id="GO:0005634">
    <property type="term" value="C:nucleus"/>
    <property type="evidence" value="ECO:0007669"/>
    <property type="project" value="UniProtKB-SubCell"/>
</dbReference>
<comment type="caution">
    <text evidence="15">The sequence shown here is derived from an EMBL/GenBank/DDBJ whole genome shotgun (WGS) entry which is preliminary data.</text>
</comment>
<dbReference type="InterPro" id="IPR013088">
    <property type="entry name" value="Znf_NHR/GATA"/>
</dbReference>
<dbReference type="InterPro" id="IPR016679">
    <property type="entry name" value="TF_GATA_pln"/>
</dbReference>
<feature type="region of interest" description="Disordered" evidence="13">
    <location>
        <begin position="294"/>
        <end position="334"/>
    </location>
</feature>
<dbReference type="GO" id="GO:0008270">
    <property type="term" value="F:zinc ion binding"/>
    <property type="evidence" value="ECO:0007669"/>
    <property type="project" value="UniProtKB-KW"/>
</dbReference>
<keyword evidence="3" id="KW-0479">Metal-binding</keyword>
<dbReference type="GO" id="GO:0043565">
    <property type="term" value="F:sequence-specific DNA binding"/>
    <property type="evidence" value="ECO:0007669"/>
    <property type="project" value="InterPro"/>
</dbReference>
<comment type="subcellular location">
    <subcellularLocation>
        <location evidence="1 11">Nucleus</location>
    </subcellularLocation>
</comment>
<name>A0AAU9NHG8_9ASTR</name>
<keyword evidence="6 11" id="KW-0805">Transcription regulation</keyword>
<keyword evidence="8 11" id="KW-0010">Activator</keyword>
<protein>
    <recommendedName>
        <fullName evidence="11">GATA transcription factor</fullName>
    </recommendedName>
</protein>
<evidence type="ECO:0000313" key="15">
    <source>
        <dbReference type="EMBL" id="CAH1437205.1"/>
    </source>
</evidence>
<evidence type="ECO:0000256" key="1">
    <source>
        <dbReference type="ARBA" id="ARBA00004123"/>
    </source>
</evidence>
<sequence>MHVGLLTNNATTSSFLSLITSNHNKPPFISPFSQPFVMQLKKEANGFWAVNGVSGDDFFVDGLLDFSSDGSFLEEDDNSQVLKHTDDSKNDKISSLSPVKIVNKEDKATTIVSDTELCFPVDDVADLEWVSQFVEDSFSGGDYFLTCSERKPETETVNLVAVNPSFRNLVQKKARSKRSRTGGCVWSLRLSSSLTDSSNSCSSSSSCTSNALLPTQEILGRPPTVKRQKKKKPVATADTAGFGWPQQPRRCSHCLVQKTPQWRAGPLGAKTLCNACGVRFKSGRLFPEYRPAGSPNYSSEVHSNNHRKVLEMRQKKEEEEGGPPPPVASSGRSI</sequence>
<dbReference type="Proteomes" id="UP001157418">
    <property type="component" value="Unassembled WGS sequence"/>
</dbReference>
<comment type="similarity">
    <text evidence="2 11">Belongs to the type IV zinc-finger family. Class A subfamily.</text>
</comment>
<dbReference type="PROSITE" id="PS50114">
    <property type="entry name" value="GATA_ZN_FINGER_2"/>
    <property type="match status" value="1"/>
</dbReference>
<organism evidence="15 16">
    <name type="scientific">Lactuca virosa</name>
    <dbReference type="NCBI Taxonomy" id="75947"/>
    <lineage>
        <taxon>Eukaryota</taxon>
        <taxon>Viridiplantae</taxon>
        <taxon>Streptophyta</taxon>
        <taxon>Embryophyta</taxon>
        <taxon>Tracheophyta</taxon>
        <taxon>Spermatophyta</taxon>
        <taxon>Magnoliopsida</taxon>
        <taxon>eudicotyledons</taxon>
        <taxon>Gunneridae</taxon>
        <taxon>Pentapetalae</taxon>
        <taxon>asterids</taxon>
        <taxon>campanulids</taxon>
        <taxon>Asterales</taxon>
        <taxon>Asteraceae</taxon>
        <taxon>Cichorioideae</taxon>
        <taxon>Cichorieae</taxon>
        <taxon>Lactucinae</taxon>
        <taxon>Lactuca</taxon>
    </lineage>
</organism>
<keyword evidence="16" id="KW-1185">Reference proteome</keyword>
<keyword evidence="7 11" id="KW-0238">DNA-binding</keyword>
<evidence type="ECO:0000256" key="12">
    <source>
        <dbReference type="PROSITE-ProRule" id="PRU00094"/>
    </source>
</evidence>